<dbReference type="Gene3D" id="1.10.630.10">
    <property type="entry name" value="Cytochrome P450"/>
    <property type="match status" value="1"/>
</dbReference>
<comment type="similarity">
    <text evidence="3 13">Belongs to the cytochrome P450 family.</text>
</comment>
<evidence type="ECO:0000256" key="7">
    <source>
        <dbReference type="ARBA" id="ARBA00022989"/>
    </source>
</evidence>
<dbReference type="InterPro" id="IPR001128">
    <property type="entry name" value="Cyt_P450"/>
</dbReference>
<evidence type="ECO:0000256" key="9">
    <source>
        <dbReference type="ARBA" id="ARBA00023004"/>
    </source>
</evidence>
<dbReference type="eggNOG" id="KOG0156">
    <property type="taxonomic scope" value="Eukaryota"/>
</dbReference>
<dbReference type="InterPro" id="IPR036396">
    <property type="entry name" value="Cyt_P450_sf"/>
</dbReference>
<keyword evidence="8 13" id="KW-0560">Oxidoreductase</keyword>
<sequence length="510" mass="57557">MSSTTIISFLFLLAVALFFLKIKKKPVTGNKLPPGPPKLPIIGNLHQLGKLPHQSLSNLSHKYGPAMLLHLGSIPTLVISSADFAKQVLKEQDISFCSRPRSPGPNRIFYGLSDVAFSPYGDFWRNTRKIFVSHLLNSKRADSFSTSREKEIGNLIDYLSAASPNPINLDEKIYDLVDGVIGTVAFGRRYRGKQFEGQVLKDVMDEAMRMLDSFSGEDFFPLVGRIADFLTGHKARLDNCFRKLDGYLETVLDEHYNLESTRKGDDDEEDLVDALIRLSNQENGLMNPLSKEQIKAMLMNTFLGGVGTSSIVIVWAMCELMRKPSTMHKVQQEIRSNLGAKPKVEANDLSKFTYLKMVVKETLRLHPPVPLLIPRETTRTCQIRDERNGEIYDVHPKTRVLVNAWAIGRDGSFWKNPDEFDPERFDKNEVDYRGQHFEFVPFGGGRRICPGISNSIATIELTLANLLCWFDWRVADGVSVEDVAGLEEEGGVTVHKKTHLTLVPIKYIWK</sequence>
<evidence type="ECO:0000256" key="6">
    <source>
        <dbReference type="ARBA" id="ARBA00022723"/>
    </source>
</evidence>
<keyword evidence="4 12" id="KW-0349">Heme</keyword>
<evidence type="ECO:0000256" key="4">
    <source>
        <dbReference type="ARBA" id="ARBA00022617"/>
    </source>
</evidence>
<dbReference type="InterPro" id="IPR017972">
    <property type="entry name" value="Cyt_P450_CS"/>
</dbReference>
<feature type="transmembrane region" description="Helical" evidence="14">
    <location>
        <begin position="296"/>
        <end position="317"/>
    </location>
</feature>
<dbReference type="AlphaFoldDB" id="A0A022QBV9"/>
<evidence type="ECO:0000256" key="3">
    <source>
        <dbReference type="ARBA" id="ARBA00010617"/>
    </source>
</evidence>
<dbReference type="GO" id="GO:0016491">
    <property type="term" value="F:oxidoreductase activity"/>
    <property type="evidence" value="ECO:0000318"/>
    <property type="project" value="GO_Central"/>
</dbReference>
<dbReference type="KEGG" id="egt:105972976"/>
<keyword evidence="11 14" id="KW-0472">Membrane</keyword>
<feature type="binding site" description="axial binding residue" evidence="12">
    <location>
        <position position="449"/>
    </location>
    <ligand>
        <name>heme</name>
        <dbReference type="ChEBI" id="CHEBI:30413"/>
    </ligand>
    <ligandPart>
        <name>Fe</name>
        <dbReference type="ChEBI" id="CHEBI:18248"/>
    </ligandPart>
</feature>
<dbReference type="GO" id="GO:0020037">
    <property type="term" value="F:heme binding"/>
    <property type="evidence" value="ECO:0007669"/>
    <property type="project" value="InterPro"/>
</dbReference>
<dbReference type="PRINTS" id="PR00385">
    <property type="entry name" value="P450"/>
</dbReference>
<dbReference type="InterPro" id="IPR002401">
    <property type="entry name" value="Cyt_P450_E_grp-I"/>
</dbReference>
<keyword evidence="10 13" id="KW-0503">Monooxygenase</keyword>
<gene>
    <name evidence="15" type="ORF">MIMGU_mgv1a020286mg</name>
</gene>
<dbReference type="FunFam" id="1.10.630.10:FF:000043">
    <property type="entry name" value="Cytochrome P450 99A2"/>
    <property type="match status" value="1"/>
</dbReference>
<accession>A0A022QBV9</accession>
<evidence type="ECO:0000256" key="1">
    <source>
        <dbReference type="ARBA" id="ARBA00001971"/>
    </source>
</evidence>
<evidence type="ECO:0000256" key="10">
    <source>
        <dbReference type="ARBA" id="ARBA00023033"/>
    </source>
</evidence>
<dbReference type="GO" id="GO:0004497">
    <property type="term" value="F:monooxygenase activity"/>
    <property type="evidence" value="ECO:0007669"/>
    <property type="project" value="UniProtKB-KW"/>
</dbReference>
<dbReference type="PANTHER" id="PTHR47955">
    <property type="entry name" value="CYTOCHROME P450 FAMILY 71 PROTEIN"/>
    <property type="match status" value="1"/>
</dbReference>
<dbReference type="SUPFAM" id="SSF48264">
    <property type="entry name" value="Cytochrome P450"/>
    <property type="match status" value="1"/>
</dbReference>
<dbReference type="GO" id="GO:0016020">
    <property type="term" value="C:membrane"/>
    <property type="evidence" value="ECO:0007669"/>
    <property type="project" value="UniProtKB-SubCell"/>
</dbReference>
<evidence type="ECO:0000313" key="16">
    <source>
        <dbReference type="Proteomes" id="UP000030748"/>
    </source>
</evidence>
<dbReference type="PRINTS" id="PR00463">
    <property type="entry name" value="EP450I"/>
</dbReference>
<keyword evidence="5 14" id="KW-0812">Transmembrane</keyword>
<dbReference type="OMA" id="TEQFAHR"/>
<evidence type="ECO:0000256" key="8">
    <source>
        <dbReference type="ARBA" id="ARBA00023002"/>
    </source>
</evidence>
<evidence type="ECO:0000256" key="13">
    <source>
        <dbReference type="RuleBase" id="RU000461"/>
    </source>
</evidence>
<protein>
    <recommendedName>
        <fullName evidence="17">Cytochrome P450</fullName>
    </recommendedName>
</protein>
<proteinExistence type="inferred from homology"/>
<comment type="cofactor">
    <cofactor evidence="1 12">
        <name>heme</name>
        <dbReference type="ChEBI" id="CHEBI:30413"/>
    </cofactor>
</comment>
<evidence type="ECO:0000256" key="2">
    <source>
        <dbReference type="ARBA" id="ARBA00004167"/>
    </source>
</evidence>
<keyword evidence="9 12" id="KW-0408">Iron</keyword>
<dbReference type="GO" id="GO:0016705">
    <property type="term" value="F:oxidoreductase activity, acting on paired donors, with incorporation or reduction of molecular oxygen"/>
    <property type="evidence" value="ECO:0007669"/>
    <property type="project" value="InterPro"/>
</dbReference>
<dbReference type="GO" id="GO:0005506">
    <property type="term" value="F:iron ion binding"/>
    <property type="evidence" value="ECO:0007669"/>
    <property type="project" value="InterPro"/>
</dbReference>
<evidence type="ECO:0000256" key="11">
    <source>
        <dbReference type="ARBA" id="ARBA00023136"/>
    </source>
</evidence>
<dbReference type="PANTHER" id="PTHR47955:SF19">
    <property type="entry name" value="CYTOCHROME P450 71A9-LIKE ISOFORM X1"/>
    <property type="match status" value="1"/>
</dbReference>
<dbReference type="STRING" id="4155.A0A022QBV9"/>
<dbReference type="PROSITE" id="PS00086">
    <property type="entry name" value="CYTOCHROME_P450"/>
    <property type="match status" value="1"/>
</dbReference>
<evidence type="ECO:0000256" key="14">
    <source>
        <dbReference type="SAM" id="Phobius"/>
    </source>
</evidence>
<dbReference type="OrthoDB" id="2789670at2759"/>
<feature type="transmembrane region" description="Helical" evidence="14">
    <location>
        <begin position="6"/>
        <end position="22"/>
    </location>
</feature>
<keyword evidence="7 14" id="KW-1133">Transmembrane helix</keyword>
<reference evidence="15 16" key="1">
    <citation type="journal article" date="2013" name="Proc. Natl. Acad. Sci. U.S.A.">
        <title>Fine-scale variation in meiotic recombination in Mimulus inferred from population shotgun sequencing.</title>
        <authorList>
            <person name="Hellsten U."/>
            <person name="Wright K.M."/>
            <person name="Jenkins J."/>
            <person name="Shu S."/>
            <person name="Yuan Y."/>
            <person name="Wessler S.R."/>
            <person name="Schmutz J."/>
            <person name="Willis J.H."/>
            <person name="Rokhsar D.S."/>
        </authorList>
    </citation>
    <scope>NUCLEOTIDE SEQUENCE [LARGE SCALE GENOMIC DNA]</scope>
    <source>
        <strain evidence="16">cv. DUN x IM62</strain>
    </source>
</reference>
<evidence type="ECO:0000313" key="15">
    <source>
        <dbReference type="EMBL" id="EYU23970.1"/>
    </source>
</evidence>
<organism evidence="15 16">
    <name type="scientific">Erythranthe guttata</name>
    <name type="common">Yellow monkey flower</name>
    <name type="synonym">Mimulus guttatus</name>
    <dbReference type="NCBI Taxonomy" id="4155"/>
    <lineage>
        <taxon>Eukaryota</taxon>
        <taxon>Viridiplantae</taxon>
        <taxon>Streptophyta</taxon>
        <taxon>Embryophyta</taxon>
        <taxon>Tracheophyta</taxon>
        <taxon>Spermatophyta</taxon>
        <taxon>Magnoliopsida</taxon>
        <taxon>eudicotyledons</taxon>
        <taxon>Gunneridae</taxon>
        <taxon>Pentapetalae</taxon>
        <taxon>asterids</taxon>
        <taxon>lamiids</taxon>
        <taxon>Lamiales</taxon>
        <taxon>Phrymaceae</taxon>
        <taxon>Erythranthe</taxon>
    </lineage>
</organism>
<dbReference type="EMBL" id="KI632147">
    <property type="protein sequence ID" value="EYU23970.1"/>
    <property type="molecule type" value="Genomic_DNA"/>
</dbReference>
<evidence type="ECO:0000256" key="12">
    <source>
        <dbReference type="PIRSR" id="PIRSR602401-1"/>
    </source>
</evidence>
<evidence type="ECO:0008006" key="17">
    <source>
        <dbReference type="Google" id="ProtNLM"/>
    </source>
</evidence>
<dbReference type="PhylomeDB" id="A0A022QBV9"/>
<keyword evidence="16" id="KW-1185">Reference proteome</keyword>
<comment type="subcellular location">
    <subcellularLocation>
        <location evidence="2">Membrane</location>
        <topology evidence="2">Single-pass membrane protein</topology>
    </subcellularLocation>
</comment>
<name>A0A022QBV9_ERYGU</name>
<dbReference type="Proteomes" id="UP000030748">
    <property type="component" value="Unassembled WGS sequence"/>
</dbReference>
<dbReference type="Pfam" id="PF00067">
    <property type="entry name" value="p450"/>
    <property type="match status" value="1"/>
</dbReference>
<evidence type="ECO:0000256" key="5">
    <source>
        <dbReference type="ARBA" id="ARBA00022692"/>
    </source>
</evidence>
<keyword evidence="6 12" id="KW-0479">Metal-binding</keyword>
<dbReference type="CDD" id="cd11072">
    <property type="entry name" value="CYP71-like"/>
    <property type="match status" value="1"/>
</dbReference>